<dbReference type="EMBL" id="FOTQ01000001">
    <property type="protein sequence ID" value="SFL48412.1"/>
    <property type="molecule type" value="Genomic_DNA"/>
</dbReference>
<name>A0A1I4I1T7_9RHOB</name>
<dbReference type="SUPFAM" id="SSF103473">
    <property type="entry name" value="MFS general substrate transporter"/>
    <property type="match status" value="2"/>
</dbReference>
<feature type="transmembrane region" description="Helical" evidence="2">
    <location>
        <begin position="193"/>
        <end position="218"/>
    </location>
</feature>
<feature type="transmembrane region" description="Helical" evidence="2">
    <location>
        <begin position="258"/>
        <end position="277"/>
    </location>
</feature>
<sequence>MLAAAGVPLYIHLPRYVTVEMGISLSTLGAVLLGIRIMDFAQDPALGWLTDRPGVPVGVWAAIGSVGLAAGFWGLFGMAPIGAPVLWLVAVLVVIFTSYSLLTILFYAQGVRLVQAGGAGAHYRLAGAREAGTVVGILLAAILPQVMGYRGFAGVYVAVVLLAALAMSRLWSREGTPEGPSLGLKAVLASGRMRLLLALGLVNALPVAATSTLFLFFVEDRLQLAGLAGFFLLTFFAAAGISAPLWARMARGWGAKPVLLGGMSLAIVSFAGVAGLSEGAAMGFAAVCVGSGLALGADMVLLPALFAVGLDEERLEGGAGFGLWSLVTKLSLALVAAVLLPFLEMSGFKPGEENSTEALRALTLGYAVLPCLLKIAAMALVLALPRKARGV</sequence>
<dbReference type="GO" id="GO:0005886">
    <property type="term" value="C:plasma membrane"/>
    <property type="evidence" value="ECO:0007669"/>
    <property type="project" value="TreeGrafter"/>
</dbReference>
<evidence type="ECO:0000313" key="4">
    <source>
        <dbReference type="Proteomes" id="UP000199144"/>
    </source>
</evidence>
<dbReference type="GO" id="GO:0008643">
    <property type="term" value="P:carbohydrate transport"/>
    <property type="evidence" value="ECO:0007669"/>
    <property type="project" value="InterPro"/>
</dbReference>
<keyword evidence="4" id="KW-1185">Reference proteome</keyword>
<evidence type="ECO:0000256" key="2">
    <source>
        <dbReference type="SAM" id="Phobius"/>
    </source>
</evidence>
<feature type="transmembrane region" description="Helical" evidence="2">
    <location>
        <begin position="16"/>
        <end position="37"/>
    </location>
</feature>
<keyword evidence="2" id="KW-0812">Transmembrane</keyword>
<dbReference type="InterPro" id="IPR039672">
    <property type="entry name" value="MFS_2"/>
</dbReference>
<dbReference type="Proteomes" id="UP000199144">
    <property type="component" value="Unassembled WGS sequence"/>
</dbReference>
<feature type="transmembrane region" description="Helical" evidence="2">
    <location>
        <begin position="128"/>
        <end position="147"/>
    </location>
</feature>
<feature type="transmembrane region" description="Helical" evidence="2">
    <location>
        <begin position="224"/>
        <end position="246"/>
    </location>
</feature>
<organism evidence="3 4">
    <name type="scientific">Shimia aestuarii</name>
    <dbReference type="NCBI Taxonomy" id="254406"/>
    <lineage>
        <taxon>Bacteria</taxon>
        <taxon>Pseudomonadati</taxon>
        <taxon>Pseudomonadota</taxon>
        <taxon>Alphaproteobacteria</taxon>
        <taxon>Rhodobacterales</taxon>
        <taxon>Roseobacteraceae</taxon>
    </lineage>
</organism>
<dbReference type="OrthoDB" id="181905at2"/>
<protein>
    <submittedName>
        <fullName evidence="3">Na+/melibiose symporter</fullName>
    </submittedName>
</protein>
<feature type="transmembrane region" description="Helical" evidence="2">
    <location>
        <begin position="57"/>
        <end position="79"/>
    </location>
</feature>
<dbReference type="PANTHER" id="PTHR11328:SF24">
    <property type="entry name" value="MAJOR FACILITATOR SUPERFAMILY (MFS) PROFILE DOMAIN-CONTAINING PROTEIN"/>
    <property type="match status" value="1"/>
</dbReference>
<dbReference type="GO" id="GO:0015293">
    <property type="term" value="F:symporter activity"/>
    <property type="evidence" value="ECO:0007669"/>
    <property type="project" value="InterPro"/>
</dbReference>
<dbReference type="STRING" id="254406.SAMN04488042_101385"/>
<keyword evidence="2" id="KW-0472">Membrane</keyword>
<dbReference type="InterPro" id="IPR036259">
    <property type="entry name" value="MFS_trans_sf"/>
</dbReference>
<feature type="transmembrane region" description="Helical" evidence="2">
    <location>
        <begin position="321"/>
        <end position="343"/>
    </location>
</feature>
<feature type="transmembrane region" description="Helical" evidence="2">
    <location>
        <begin position="283"/>
        <end position="309"/>
    </location>
</feature>
<accession>A0A1I4I1T7</accession>
<dbReference type="AlphaFoldDB" id="A0A1I4I1T7"/>
<feature type="transmembrane region" description="Helical" evidence="2">
    <location>
        <begin position="85"/>
        <end position="107"/>
    </location>
</feature>
<evidence type="ECO:0000256" key="1">
    <source>
        <dbReference type="ARBA" id="ARBA00009617"/>
    </source>
</evidence>
<gene>
    <name evidence="3" type="ORF">SAMN04488042_101385</name>
</gene>
<proteinExistence type="inferred from homology"/>
<reference evidence="3 4" key="1">
    <citation type="submission" date="2016-10" db="EMBL/GenBank/DDBJ databases">
        <authorList>
            <person name="de Groot N.N."/>
        </authorList>
    </citation>
    <scope>NUCLEOTIDE SEQUENCE [LARGE SCALE GENOMIC DNA]</scope>
    <source>
        <strain evidence="3 4">DSM 15283</strain>
    </source>
</reference>
<dbReference type="Pfam" id="PF13347">
    <property type="entry name" value="MFS_2"/>
    <property type="match status" value="1"/>
</dbReference>
<dbReference type="Gene3D" id="1.20.1250.20">
    <property type="entry name" value="MFS general substrate transporter like domains"/>
    <property type="match status" value="2"/>
</dbReference>
<comment type="similarity">
    <text evidence="1">Belongs to the sodium:galactoside symporter (TC 2.A.2) family.</text>
</comment>
<feature type="transmembrane region" description="Helical" evidence="2">
    <location>
        <begin position="153"/>
        <end position="172"/>
    </location>
</feature>
<feature type="transmembrane region" description="Helical" evidence="2">
    <location>
        <begin position="363"/>
        <end position="384"/>
    </location>
</feature>
<evidence type="ECO:0000313" key="3">
    <source>
        <dbReference type="EMBL" id="SFL48412.1"/>
    </source>
</evidence>
<dbReference type="PANTHER" id="PTHR11328">
    <property type="entry name" value="MAJOR FACILITATOR SUPERFAMILY DOMAIN-CONTAINING PROTEIN"/>
    <property type="match status" value="1"/>
</dbReference>
<keyword evidence="2" id="KW-1133">Transmembrane helix</keyword>